<evidence type="ECO:0000259" key="2">
    <source>
        <dbReference type="PROSITE" id="PS50887"/>
    </source>
</evidence>
<dbReference type="SUPFAM" id="SSF55781">
    <property type="entry name" value="GAF domain-like"/>
    <property type="match status" value="3"/>
</dbReference>
<dbReference type="PANTHER" id="PTHR45228">
    <property type="entry name" value="CYCLIC DI-GMP PHOSPHODIESTERASE TM_0186-RELATED"/>
    <property type="match status" value="1"/>
</dbReference>
<dbReference type="PROSITE" id="PS50887">
    <property type="entry name" value="GGDEF"/>
    <property type="match status" value="1"/>
</dbReference>
<dbReference type="InterPro" id="IPR003018">
    <property type="entry name" value="GAF"/>
</dbReference>
<dbReference type="Pfam" id="PF13492">
    <property type="entry name" value="GAF_3"/>
    <property type="match status" value="1"/>
</dbReference>
<dbReference type="Gene3D" id="1.10.3210.10">
    <property type="entry name" value="Hypothetical protein af1432"/>
    <property type="match status" value="1"/>
</dbReference>
<evidence type="ECO:0000259" key="3">
    <source>
        <dbReference type="PROSITE" id="PS51832"/>
    </source>
</evidence>
<protein>
    <submittedName>
        <fullName evidence="4">Diguanylate cyclase/phosphodiesterase (GGDEF &amp; EAL domains) with PAS/PAC sensor(S)</fullName>
    </submittedName>
</protein>
<dbReference type="PANTHER" id="PTHR45228:SF4">
    <property type="entry name" value="LIPOPROTEIN"/>
    <property type="match status" value="1"/>
</dbReference>
<feature type="region of interest" description="Disordered" evidence="1">
    <location>
        <begin position="257"/>
        <end position="278"/>
    </location>
</feature>
<dbReference type="InterPro" id="IPR052020">
    <property type="entry name" value="Cyclic_di-GMP/3'3'-cGAMP_PDE"/>
</dbReference>
<dbReference type="NCBIfam" id="TIGR00254">
    <property type="entry name" value="GGDEF"/>
    <property type="match status" value="1"/>
</dbReference>
<dbReference type="SMART" id="SM00267">
    <property type="entry name" value="GGDEF"/>
    <property type="match status" value="1"/>
</dbReference>
<name>A0A6J4SH54_9ACTN</name>
<feature type="compositionally biased region" description="Basic and acidic residues" evidence="1">
    <location>
        <begin position="498"/>
        <end position="514"/>
    </location>
</feature>
<dbReference type="AlphaFoldDB" id="A0A6J4SH54"/>
<evidence type="ECO:0000256" key="1">
    <source>
        <dbReference type="SAM" id="MobiDB-lite"/>
    </source>
</evidence>
<dbReference type="SUPFAM" id="SSF109604">
    <property type="entry name" value="HD-domain/PDEase-like"/>
    <property type="match status" value="1"/>
</dbReference>
<dbReference type="Pfam" id="PF13487">
    <property type="entry name" value="HD_5"/>
    <property type="match status" value="1"/>
</dbReference>
<gene>
    <name evidence="4" type="ORF">AVDCRST_MAG38-2662</name>
</gene>
<organism evidence="4">
    <name type="scientific">uncultured Solirubrobacteraceae bacterium</name>
    <dbReference type="NCBI Taxonomy" id="1162706"/>
    <lineage>
        <taxon>Bacteria</taxon>
        <taxon>Bacillati</taxon>
        <taxon>Actinomycetota</taxon>
        <taxon>Thermoleophilia</taxon>
        <taxon>Solirubrobacterales</taxon>
        <taxon>Solirubrobacteraceae</taxon>
        <taxon>environmental samples</taxon>
    </lineage>
</organism>
<evidence type="ECO:0000313" key="4">
    <source>
        <dbReference type="EMBL" id="CAA9491552.1"/>
    </source>
</evidence>
<dbReference type="InterPro" id="IPR043128">
    <property type="entry name" value="Rev_trsase/Diguanyl_cyclase"/>
</dbReference>
<dbReference type="CDD" id="cd00077">
    <property type="entry name" value="HDc"/>
    <property type="match status" value="1"/>
</dbReference>
<dbReference type="CDD" id="cd01949">
    <property type="entry name" value="GGDEF"/>
    <property type="match status" value="1"/>
</dbReference>
<feature type="domain" description="GGDEF" evidence="2">
    <location>
        <begin position="371"/>
        <end position="500"/>
    </location>
</feature>
<accession>A0A6J4SH54</accession>
<dbReference type="EMBL" id="CADCVJ010000221">
    <property type="protein sequence ID" value="CAA9491552.1"/>
    <property type="molecule type" value="Genomic_DNA"/>
</dbReference>
<reference evidence="4" key="1">
    <citation type="submission" date="2020-02" db="EMBL/GenBank/DDBJ databases">
        <authorList>
            <person name="Meier V. D."/>
        </authorList>
    </citation>
    <scope>NUCLEOTIDE SEQUENCE</scope>
    <source>
        <strain evidence="4">AVDCRST_MAG38</strain>
    </source>
</reference>
<dbReference type="InterPro" id="IPR029787">
    <property type="entry name" value="Nucleotide_cyclase"/>
</dbReference>
<dbReference type="Pfam" id="PF00990">
    <property type="entry name" value="GGDEF"/>
    <property type="match status" value="1"/>
</dbReference>
<sequence length="872" mass="92141">MPSWSSPSHSAYGEADLASLTRRFVEASRRAEIVALVNSVTTEAEVAGVAVDELSEAFDAEVVFVIATRPRHGERSFIGSTGIGAGACARLADDPLCVAALTAERAQVHAGEDLLGVGARQVALSPSTTGNGRQLLIGVGRLYDEPFDASELALLEAVTTSVRHGLARAWLASDRERQAARESALARSARSLTASLDGRDVLQTLVEEVARGLEADTVTVFTGDAPNKLRLVARAAPPESEASDAVSMAEHLSAEAAREGQVRVVQPKPSGSHDGANGRAPLRAAAAAPLRTSAMVGALSIAYRDDRWIEPEDLDLLAAFAELGSIAADNAARLAAAQRAASLDSLTGCLNHGAFQDRLREEIHRAKREDRSLGLILVDLNDFKAVNDDFGHLAGDALLNAVADALRRSVRSYDQVARYGGDEFAVLLPNTDAQTARGVLDRARSAIALIESPVDVTMSASAGLALWHPGMDADTLIANADAAMFESKRARRRGLATPDRRADPPPPEATERDRHQVRRLNTAAGLAVRLGRLLDQRAIVEAAIIGLGSELGYASSVLAACEEDGGLRVVATGSAQAPGATAPVPADAAPAVGQPASESISAALRRCVTERRLVSAEGSAGSEIAVPIYVGGALWGALGVRVEGSMELDDYDAQVLGGLADQLGAALRTARLYAELDETHLGTAAALAAALEAKDHYTADHARSIAELAVAVGRELGLSERHLRDLRYGAIFHDIGKIAIPDAILNKPGPLSESEFAVVREHPRVGEQILAPVPFLAGVRQIVRHDHERWDGEGYPDRLAGEDIPLGARIVLVVDAYHAMRSERPYRRALPAAEARRELLRHAGEQFDPRVVRALLAVLESRAIGSAGNAGL</sequence>
<dbReference type="FunFam" id="3.30.70.270:FF:000001">
    <property type="entry name" value="Diguanylate cyclase domain protein"/>
    <property type="match status" value="1"/>
</dbReference>
<proteinExistence type="predicted"/>
<dbReference type="SUPFAM" id="SSF55073">
    <property type="entry name" value="Nucleotide cyclase"/>
    <property type="match status" value="1"/>
</dbReference>
<dbReference type="InterPro" id="IPR000160">
    <property type="entry name" value="GGDEF_dom"/>
</dbReference>
<dbReference type="SMART" id="SM00471">
    <property type="entry name" value="HDc"/>
    <property type="match status" value="1"/>
</dbReference>
<dbReference type="InterPro" id="IPR037522">
    <property type="entry name" value="HD_GYP_dom"/>
</dbReference>
<dbReference type="InterPro" id="IPR029016">
    <property type="entry name" value="GAF-like_dom_sf"/>
</dbReference>
<feature type="region of interest" description="Disordered" evidence="1">
    <location>
        <begin position="489"/>
        <end position="514"/>
    </location>
</feature>
<feature type="domain" description="HD-GYP" evidence="3">
    <location>
        <begin position="676"/>
        <end position="871"/>
    </location>
</feature>
<dbReference type="InterPro" id="IPR003607">
    <property type="entry name" value="HD/PDEase_dom"/>
</dbReference>
<dbReference type="Gene3D" id="3.30.450.40">
    <property type="match status" value="2"/>
</dbReference>
<dbReference type="PROSITE" id="PS51832">
    <property type="entry name" value="HD_GYP"/>
    <property type="match status" value="1"/>
</dbReference>
<dbReference type="Gene3D" id="3.30.70.270">
    <property type="match status" value="1"/>
</dbReference>
<dbReference type="SMART" id="SM00065">
    <property type="entry name" value="GAF"/>
    <property type="match status" value="2"/>
</dbReference>